<name>A0A1F5FGM5_9BACT</name>
<protein>
    <submittedName>
        <fullName evidence="1">Uncharacterized protein</fullName>
    </submittedName>
</protein>
<reference evidence="1 2" key="1">
    <citation type="journal article" date="2016" name="Nat. Commun.">
        <title>Thousands of microbial genomes shed light on interconnected biogeochemical processes in an aquifer system.</title>
        <authorList>
            <person name="Anantharaman K."/>
            <person name="Brown C.T."/>
            <person name="Hug L.A."/>
            <person name="Sharon I."/>
            <person name="Castelle C.J."/>
            <person name="Probst A.J."/>
            <person name="Thomas B.C."/>
            <person name="Singh A."/>
            <person name="Wilkins M.J."/>
            <person name="Karaoz U."/>
            <person name="Brodie E.L."/>
            <person name="Williams K.H."/>
            <person name="Hubbard S.S."/>
            <person name="Banfield J.F."/>
        </authorList>
    </citation>
    <scope>NUCLEOTIDE SEQUENCE [LARGE SCALE GENOMIC DNA]</scope>
</reference>
<evidence type="ECO:0000313" key="1">
    <source>
        <dbReference type="EMBL" id="OGD78766.1"/>
    </source>
</evidence>
<dbReference type="EMBL" id="MFAM01000037">
    <property type="protein sequence ID" value="OGD78766.1"/>
    <property type="molecule type" value="Genomic_DNA"/>
</dbReference>
<accession>A0A1F5FGM5</accession>
<comment type="caution">
    <text evidence="1">The sequence shown here is derived from an EMBL/GenBank/DDBJ whole genome shotgun (WGS) entry which is preliminary data.</text>
</comment>
<organism evidence="1 2">
    <name type="scientific">Candidatus Collierbacteria bacterium RIFOXYB1_FULL_49_13</name>
    <dbReference type="NCBI Taxonomy" id="1817728"/>
    <lineage>
        <taxon>Bacteria</taxon>
        <taxon>Candidatus Collieribacteriota</taxon>
    </lineage>
</organism>
<dbReference type="Proteomes" id="UP000176682">
    <property type="component" value="Unassembled WGS sequence"/>
</dbReference>
<gene>
    <name evidence="1" type="ORF">A2368_04320</name>
</gene>
<dbReference type="AlphaFoldDB" id="A0A1F5FGM5"/>
<proteinExistence type="predicted"/>
<evidence type="ECO:0000313" key="2">
    <source>
        <dbReference type="Proteomes" id="UP000176682"/>
    </source>
</evidence>
<sequence>MVTAGLLRGETPNKHKKPSRVYSCWVGVNSLVQSPQNDNRLPGVPPVRLSFGSVLSRQRQRQLLYLFGSSQALWAWFPPIKNHTMSGTFTQTWVKIT</sequence>